<feature type="domain" description="Galectin" evidence="4">
    <location>
        <begin position="1"/>
        <end position="173"/>
    </location>
</feature>
<dbReference type="EMBL" id="CP092621">
    <property type="protein sequence ID" value="UMM20611.1"/>
    <property type="molecule type" value="Genomic_DNA"/>
</dbReference>
<dbReference type="InterPro" id="IPR001079">
    <property type="entry name" value="Galectin_CRD"/>
</dbReference>
<dbReference type="AlphaFoldDB" id="A0AAE9EFL5"/>
<keyword evidence="1 2" id="KW-0430">Lectin</keyword>
<protein>
    <recommendedName>
        <fullName evidence="2">Galectin</fullName>
    </recommendedName>
</protein>
<evidence type="ECO:0000259" key="4">
    <source>
        <dbReference type="PROSITE" id="PS51304"/>
    </source>
</evidence>
<dbReference type="SMART" id="SM00908">
    <property type="entry name" value="Gal-bind_lectin"/>
    <property type="match status" value="1"/>
</dbReference>
<dbReference type="Gene3D" id="2.60.120.200">
    <property type="match status" value="2"/>
</dbReference>
<accession>A0AAE9EFL5</accession>
<evidence type="ECO:0000256" key="2">
    <source>
        <dbReference type="RuleBase" id="RU102079"/>
    </source>
</evidence>
<dbReference type="Pfam" id="PF00337">
    <property type="entry name" value="Gal-bind_lectin"/>
    <property type="match status" value="1"/>
</dbReference>
<dbReference type="SUPFAM" id="SSF49899">
    <property type="entry name" value="Concanavalin A-like lectins/glucanases"/>
    <property type="match status" value="2"/>
</dbReference>
<evidence type="ECO:0000313" key="5">
    <source>
        <dbReference type="EMBL" id="UMM20611.1"/>
    </source>
</evidence>
<dbReference type="InterPro" id="IPR013320">
    <property type="entry name" value="ConA-like_dom_sf"/>
</dbReference>
<sequence>MEIGDVITWNGTVFSQPSTIGANLATASEIPLHIRQDMPQQRTIFNNNGGRWGRELFGPPLLQLGQPFQISVKLRVSFISPTQIPIHIRQDMPNQHTIFNNAAGTLWGIEVFGPPLYQLGQPFQISMKLDNSVFRIFTNDIEVYQFPIRNGATWNAMYAVVLQNLSLNSWQTNWLEMKCVRSPTTTRAPRTRRPGHGHGDGHNGGYGHGGGYGGGRFSSSDSSESCEY</sequence>
<name>A0AAE9EFL5_CAEBR</name>
<dbReference type="PROSITE" id="PS51304">
    <property type="entry name" value="GALECTIN"/>
    <property type="match status" value="1"/>
</dbReference>
<evidence type="ECO:0000256" key="3">
    <source>
        <dbReference type="SAM" id="MobiDB-lite"/>
    </source>
</evidence>
<proteinExistence type="predicted"/>
<feature type="compositionally biased region" description="Low complexity" evidence="3">
    <location>
        <begin position="218"/>
        <end position="228"/>
    </location>
</feature>
<reference evidence="5 6" key="1">
    <citation type="submission" date="2022-04" db="EMBL/GenBank/DDBJ databases">
        <title>Chromosome-level reference genomes for two strains of Caenorhabditis briggsae: an improved platform for comparative genomics.</title>
        <authorList>
            <person name="Stevens L."/>
            <person name="Andersen E."/>
        </authorList>
    </citation>
    <scope>NUCLEOTIDE SEQUENCE [LARGE SCALE GENOMIC DNA]</scope>
    <source>
        <strain evidence="5">VX34</strain>
        <tissue evidence="5">Whole-organism</tissue>
    </source>
</reference>
<feature type="region of interest" description="Disordered" evidence="3">
    <location>
        <begin position="181"/>
        <end position="228"/>
    </location>
</feature>
<feature type="compositionally biased region" description="Gly residues" evidence="3">
    <location>
        <begin position="202"/>
        <end position="216"/>
    </location>
</feature>
<evidence type="ECO:0000256" key="1">
    <source>
        <dbReference type="ARBA" id="ARBA00022734"/>
    </source>
</evidence>
<gene>
    <name evidence="5" type="ORF">L5515_015820</name>
</gene>
<dbReference type="Proteomes" id="UP000829354">
    <property type="component" value="Chromosome II"/>
</dbReference>
<dbReference type="GO" id="GO:0030246">
    <property type="term" value="F:carbohydrate binding"/>
    <property type="evidence" value="ECO:0007669"/>
    <property type="project" value="UniProtKB-UniRule"/>
</dbReference>
<organism evidence="5 6">
    <name type="scientific">Caenorhabditis briggsae</name>
    <dbReference type="NCBI Taxonomy" id="6238"/>
    <lineage>
        <taxon>Eukaryota</taxon>
        <taxon>Metazoa</taxon>
        <taxon>Ecdysozoa</taxon>
        <taxon>Nematoda</taxon>
        <taxon>Chromadorea</taxon>
        <taxon>Rhabditida</taxon>
        <taxon>Rhabditina</taxon>
        <taxon>Rhabditomorpha</taxon>
        <taxon>Rhabditoidea</taxon>
        <taxon>Rhabditidae</taxon>
        <taxon>Peloderinae</taxon>
        <taxon>Caenorhabditis</taxon>
    </lineage>
</organism>
<evidence type="ECO:0000313" key="6">
    <source>
        <dbReference type="Proteomes" id="UP000829354"/>
    </source>
</evidence>
<keyword evidence="6" id="KW-1185">Reference proteome</keyword>